<keyword evidence="1" id="KW-0472">Membrane</keyword>
<feature type="transmembrane region" description="Helical" evidence="1">
    <location>
        <begin position="167"/>
        <end position="185"/>
    </location>
</feature>
<feature type="transmembrane region" description="Helical" evidence="1">
    <location>
        <begin position="232"/>
        <end position="250"/>
    </location>
</feature>
<dbReference type="Pfam" id="PF11449">
    <property type="entry name" value="ArsP_2"/>
    <property type="match status" value="1"/>
</dbReference>
<feature type="transmembrane region" description="Helical" evidence="1">
    <location>
        <begin position="63"/>
        <end position="86"/>
    </location>
</feature>
<dbReference type="Proteomes" id="UP000266172">
    <property type="component" value="Unassembled WGS sequence"/>
</dbReference>
<protein>
    <recommendedName>
        <fullName evidence="4">Arsenic efflux protein</fullName>
    </recommendedName>
</protein>
<keyword evidence="1" id="KW-0812">Transmembrane</keyword>
<name>A0A395VEU6_9FIRM</name>
<sequence>MLDVLLDTALDSVRLLPFLFLTYLFMEALEHHTGSKLSRKIQSAGKWGPVWGGLLGVIPQCGFSAAASSLFAGRVITVGTLVAIYLSTSDEMLPILISESVPVVTIAKILGSKVIIAVLSGLIVELVYVRLLKKQEKEMDIHVVCEEEHCHCEDGIVVSALKHTVKIFCFIFLISLVLNGVIGLIGEEALAGLFSGLPVVGELIAALVGLIPNCASSVVITQLYLDGIIRPGAMMAGLLVNAGVGFLVLFRLNRDYKQNAAIIATMYVLGVLWGVMIEACGIVF</sequence>
<dbReference type="EMBL" id="QRVL01000001">
    <property type="protein sequence ID" value="RGS42579.1"/>
    <property type="molecule type" value="Genomic_DNA"/>
</dbReference>
<proteinExistence type="predicted"/>
<feature type="transmembrane region" description="Helical" evidence="1">
    <location>
        <begin position="262"/>
        <end position="283"/>
    </location>
</feature>
<gene>
    <name evidence="2" type="ORF">DWX93_04540</name>
</gene>
<reference evidence="2 3" key="1">
    <citation type="submission" date="2018-08" db="EMBL/GenBank/DDBJ databases">
        <title>A genome reference for cultivated species of the human gut microbiota.</title>
        <authorList>
            <person name="Zou Y."/>
            <person name="Xue W."/>
            <person name="Luo G."/>
        </authorList>
    </citation>
    <scope>NUCLEOTIDE SEQUENCE [LARGE SCALE GENOMIC DNA]</scope>
    <source>
        <strain evidence="2 3">AF22-12AC</strain>
    </source>
</reference>
<dbReference type="NCBIfam" id="NF037962">
    <property type="entry name" value="arsenic_eff"/>
    <property type="match status" value="1"/>
</dbReference>
<dbReference type="AlphaFoldDB" id="A0A395VEU6"/>
<dbReference type="RefSeq" id="WP_118096776.1">
    <property type="nucleotide sequence ID" value="NZ_QRVL01000001.1"/>
</dbReference>
<accession>A0A395VEU6</accession>
<dbReference type="InterPro" id="IPR021552">
    <property type="entry name" value="ArsP_2"/>
</dbReference>
<evidence type="ECO:0000313" key="2">
    <source>
        <dbReference type="EMBL" id="RGS42579.1"/>
    </source>
</evidence>
<evidence type="ECO:0000256" key="1">
    <source>
        <dbReference type="SAM" id="Phobius"/>
    </source>
</evidence>
<keyword evidence="1" id="KW-1133">Transmembrane helix</keyword>
<organism evidence="2 3">
    <name type="scientific">Roseburia hominis</name>
    <dbReference type="NCBI Taxonomy" id="301301"/>
    <lineage>
        <taxon>Bacteria</taxon>
        <taxon>Bacillati</taxon>
        <taxon>Bacillota</taxon>
        <taxon>Clostridia</taxon>
        <taxon>Lachnospirales</taxon>
        <taxon>Lachnospiraceae</taxon>
        <taxon>Roseburia</taxon>
    </lineage>
</organism>
<evidence type="ECO:0008006" key="4">
    <source>
        <dbReference type="Google" id="ProtNLM"/>
    </source>
</evidence>
<feature type="transmembrane region" description="Helical" evidence="1">
    <location>
        <begin position="205"/>
        <end position="225"/>
    </location>
</feature>
<evidence type="ECO:0000313" key="3">
    <source>
        <dbReference type="Proteomes" id="UP000266172"/>
    </source>
</evidence>
<comment type="caution">
    <text evidence="2">The sequence shown here is derived from an EMBL/GenBank/DDBJ whole genome shotgun (WGS) entry which is preliminary data.</text>
</comment>
<feature type="transmembrane region" description="Helical" evidence="1">
    <location>
        <begin position="106"/>
        <end position="129"/>
    </location>
</feature>